<organism evidence="5 6">
    <name type="scientific">Mortierella isabellina</name>
    <name type="common">Filamentous fungus</name>
    <name type="synonym">Umbelopsis isabellina</name>
    <dbReference type="NCBI Taxonomy" id="91625"/>
    <lineage>
        <taxon>Eukaryota</taxon>
        <taxon>Fungi</taxon>
        <taxon>Fungi incertae sedis</taxon>
        <taxon>Mucoromycota</taxon>
        <taxon>Mucoromycotina</taxon>
        <taxon>Umbelopsidomycetes</taxon>
        <taxon>Umbelopsidales</taxon>
        <taxon>Umbelopsidaceae</taxon>
        <taxon>Umbelopsis</taxon>
    </lineage>
</organism>
<dbReference type="CDD" id="cd04301">
    <property type="entry name" value="NAT_SF"/>
    <property type="match status" value="1"/>
</dbReference>
<dbReference type="EMBL" id="JAEPQZ010000006">
    <property type="protein sequence ID" value="KAG2179960.1"/>
    <property type="molecule type" value="Genomic_DNA"/>
</dbReference>
<accession>A0A8H7UEG1</accession>
<evidence type="ECO:0000256" key="2">
    <source>
        <dbReference type="SAM" id="MobiDB-lite"/>
    </source>
</evidence>
<feature type="transmembrane region" description="Helical" evidence="3">
    <location>
        <begin position="67"/>
        <end position="84"/>
    </location>
</feature>
<evidence type="ECO:0000256" key="3">
    <source>
        <dbReference type="SAM" id="Phobius"/>
    </source>
</evidence>
<dbReference type="Gene3D" id="3.40.630.30">
    <property type="match status" value="1"/>
</dbReference>
<feature type="transmembrane region" description="Helical" evidence="3">
    <location>
        <begin position="43"/>
        <end position="60"/>
    </location>
</feature>
<keyword evidence="3" id="KW-1133">Transmembrane helix</keyword>
<feature type="domain" description="N-acetyltransferase" evidence="4">
    <location>
        <begin position="216"/>
        <end position="352"/>
    </location>
</feature>
<reference evidence="5" key="1">
    <citation type="submission" date="2020-12" db="EMBL/GenBank/DDBJ databases">
        <title>Metabolic potential, ecology and presence of endohyphal bacteria is reflected in genomic diversity of Mucoromycotina.</title>
        <authorList>
            <person name="Muszewska A."/>
            <person name="Okrasinska A."/>
            <person name="Steczkiewicz K."/>
            <person name="Drgas O."/>
            <person name="Orlowska M."/>
            <person name="Perlinska-Lenart U."/>
            <person name="Aleksandrzak-Piekarczyk T."/>
            <person name="Szatraj K."/>
            <person name="Zielenkiewicz U."/>
            <person name="Pilsyk S."/>
            <person name="Malc E."/>
            <person name="Mieczkowski P."/>
            <person name="Kruszewska J.S."/>
            <person name="Biernat P."/>
            <person name="Pawlowska J."/>
        </authorList>
    </citation>
    <scope>NUCLEOTIDE SEQUENCE</scope>
    <source>
        <strain evidence="5">WA0000067209</strain>
    </source>
</reference>
<gene>
    <name evidence="5" type="ORF">INT43_003747</name>
</gene>
<keyword evidence="3" id="KW-0472">Membrane</keyword>
<evidence type="ECO:0000313" key="6">
    <source>
        <dbReference type="Proteomes" id="UP000654370"/>
    </source>
</evidence>
<feature type="region of interest" description="Disordered" evidence="2">
    <location>
        <begin position="1"/>
        <end position="29"/>
    </location>
</feature>
<dbReference type="InterPro" id="IPR016181">
    <property type="entry name" value="Acyl_CoA_acyltransferase"/>
</dbReference>
<keyword evidence="6" id="KW-1185">Reference proteome</keyword>
<dbReference type="Proteomes" id="UP000654370">
    <property type="component" value="Unassembled WGS sequence"/>
</dbReference>
<evidence type="ECO:0000259" key="4">
    <source>
        <dbReference type="PROSITE" id="PS51186"/>
    </source>
</evidence>
<dbReference type="SUPFAM" id="SSF55729">
    <property type="entry name" value="Acyl-CoA N-acyltransferases (Nat)"/>
    <property type="match status" value="1"/>
</dbReference>
<dbReference type="PANTHER" id="PTHR13947">
    <property type="entry name" value="GNAT FAMILY N-ACETYLTRANSFERASE"/>
    <property type="match status" value="1"/>
</dbReference>
<dbReference type="OrthoDB" id="2341081at2759"/>
<dbReference type="InterPro" id="IPR050769">
    <property type="entry name" value="NAT_camello-type"/>
</dbReference>
<comment type="caution">
    <text evidence="5">The sequence shown here is derived from an EMBL/GenBank/DDBJ whole genome shotgun (WGS) entry which is preliminary data.</text>
</comment>
<dbReference type="PROSITE" id="PS51186">
    <property type="entry name" value="GNAT"/>
    <property type="match status" value="1"/>
</dbReference>
<dbReference type="GO" id="GO:0008080">
    <property type="term" value="F:N-acetyltransferase activity"/>
    <property type="evidence" value="ECO:0007669"/>
    <property type="project" value="InterPro"/>
</dbReference>
<evidence type="ECO:0000313" key="5">
    <source>
        <dbReference type="EMBL" id="KAG2179960.1"/>
    </source>
</evidence>
<evidence type="ECO:0000256" key="1">
    <source>
        <dbReference type="ARBA" id="ARBA00022679"/>
    </source>
</evidence>
<protein>
    <recommendedName>
        <fullName evidence="4">N-acetyltransferase domain-containing protein</fullName>
    </recommendedName>
</protein>
<keyword evidence="3" id="KW-0812">Transmembrane</keyword>
<name>A0A8H7UEG1_MORIS</name>
<dbReference type="PANTHER" id="PTHR13947:SF37">
    <property type="entry name" value="LD18367P"/>
    <property type="match status" value="1"/>
</dbReference>
<proteinExistence type="predicted"/>
<dbReference type="AlphaFoldDB" id="A0A8H7UEG1"/>
<sequence>MQMASPEISVGKGSNHPSKPPPIQSDGPQVAMRPYFDDTDKKYVQYLFFSSYLNLVTLGVKIRLRSPIVLASWFIISVMAYIELPKAVEALNFGPWFMIGIRGFLVVACFAFGIAGVLWYVDKMVVSPRVERGFANDMSDIEKYYLGWIKEEHTEDGETHVQRVRANETNYSNFWVLTVNGDIVGCAGLHHNQSNITDKYFGQRPKHSSESLQSDPVVQNAAWAMLSSILATIDDFVRLSIIKFHNTLLDVYERLVPTKTSEVIFKAHKENEATLQRLAIKTEYQDHGLSTVLVKRVILWAHSHKIEHLFATTDELQVKMAEILSKRHGFKQVSTKKTGFFSHETLWELDVKDWAEKFTKERAEEQKAVDQNPVNRKAIKQ</sequence>
<dbReference type="Pfam" id="PF00583">
    <property type="entry name" value="Acetyltransf_1"/>
    <property type="match status" value="1"/>
</dbReference>
<feature type="transmembrane region" description="Helical" evidence="3">
    <location>
        <begin position="96"/>
        <end position="121"/>
    </location>
</feature>
<dbReference type="InterPro" id="IPR000182">
    <property type="entry name" value="GNAT_dom"/>
</dbReference>
<keyword evidence="1" id="KW-0808">Transferase</keyword>